<gene>
    <name evidence="9" type="ORF">S03H2_04353</name>
</gene>
<protein>
    <recommendedName>
        <fullName evidence="8">Radical SAM core domain-containing protein</fullName>
    </recommendedName>
</protein>
<organism evidence="9">
    <name type="scientific">marine sediment metagenome</name>
    <dbReference type="NCBI Taxonomy" id="412755"/>
    <lineage>
        <taxon>unclassified sequences</taxon>
        <taxon>metagenomes</taxon>
        <taxon>ecological metagenomes</taxon>
    </lineage>
</organism>
<comment type="cofactor">
    <cofactor evidence="1">
        <name>[4Fe-4S] cluster</name>
        <dbReference type="ChEBI" id="CHEBI:49883"/>
    </cofactor>
</comment>
<dbReference type="InterPro" id="IPR020612">
    <property type="entry name" value="Methylthiotransferase_CS"/>
</dbReference>
<keyword evidence="7" id="KW-0411">Iron-sulfur</keyword>
<evidence type="ECO:0000256" key="5">
    <source>
        <dbReference type="ARBA" id="ARBA00022723"/>
    </source>
</evidence>
<comment type="caution">
    <text evidence="9">The sequence shown here is derived from an EMBL/GenBank/DDBJ whole genome shotgun (WGS) entry which is preliminary data.</text>
</comment>
<dbReference type="SFLD" id="SFLDS00029">
    <property type="entry name" value="Radical_SAM"/>
    <property type="match status" value="1"/>
</dbReference>
<sequence>MTAGRKDLKSFDFKSCSQFNQIHSRPLVKIQDGCEQNCTYCIVPKVRGKYRSVPYREILNKITDLQKDGFGEVVLTGIHIGKYGVDLSTDSSGKESKISSLANLLEEVVRETSIKRIRISSIEVDEIDSRLLDILKRNNRRFASHLHIPLQSGSDRILKLMGRPYTAQYYFKKIGMISGIFPNIALTTDVMAGFPGESEEDFARTVDMIKRIAFSKIHVFKFSKRMHTLAYGMGNQVGEEIKSERSKILRSIGDRLRNSYIKNQIGKLLNVVCEEMNFENSTVSGTSGNYIKVYFPMDKENFPSLKGKMLGVVANSEYKNGLWGVIN</sequence>
<dbReference type="NCBIfam" id="TIGR00089">
    <property type="entry name" value="MiaB/RimO family radical SAM methylthiotransferase"/>
    <property type="match status" value="1"/>
</dbReference>
<name>X1EID8_9ZZZZ</name>
<keyword evidence="2" id="KW-0004">4Fe-4S</keyword>
<evidence type="ECO:0000259" key="8">
    <source>
        <dbReference type="PROSITE" id="PS51918"/>
    </source>
</evidence>
<keyword evidence="3" id="KW-0808">Transferase</keyword>
<dbReference type="PROSITE" id="PS01278">
    <property type="entry name" value="MTTASE_RADICAL"/>
    <property type="match status" value="1"/>
</dbReference>
<keyword evidence="4" id="KW-0949">S-adenosyl-L-methionine</keyword>
<dbReference type="SUPFAM" id="SSF102114">
    <property type="entry name" value="Radical SAM enzymes"/>
    <property type="match status" value="1"/>
</dbReference>
<evidence type="ECO:0000256" key="6">
    <source>
        <dbReference type="ARBA" id="ARBA00023004"/>
    </source>
</evidence>
<dbReference type="InterPro" id="IPR005839">
    <property type="entry name" value="Methylthiotransferase"/>
</dbReference>
<dbReference type="InterPro" id="IPR023404">
    <property type="entry name" value="rSAM_horseshoe"/>
</dbReference>
<dbReference type="InterPro" id="IPR058240">
    <property type="entry name" value="rSAM_sf"/>
</dbReference>
<accession>X1EID8</accession>
<dbReference type="InterPro" id="IPR006638">
    <property type="entry name" value="Elp3/MiaA/NifB-like_rSAM"/>
</dbReference>
<dbReference type="SFLD" id="SFLDG01082">
    <property type="entry name" value="B12-binding_domain_containing"/>
    <property type="match status" value="1"/>
</dbReference>
<dbReference type="PANTHER" id="PTHR11918">
    <property type="entry name" value="RADICAL SAM PROTEINS"/>
    <property type="match status" value="1"/>
</dbReference>
<dbReference type="GO" id="GO:0046872">
    <property type="term" value="F:metal ion binding"/>
    <property type="evidence" value="ECO:0007669"/>
    <property type="project" value="UniProtKB-KW"/>
</dbReference>
<evidence type="ECO:0000256" key="4">
    <source>
        <dbReference type="ARBA" id="ARBA00022691"/>
    </source>
</evidence>
<proteinExistence type="predicted"/>
<dbReference type="InterPro" id="IPR007197">
    <property type="entry name" value="rSAM"/>
</dbReference>
<evidence type="ECO:0000256" key="1">
    <source>
        <dbReference type="ARBA" id="ARBA00001966"/>
    </source>
</evidence>
<feature type="domain" description="Radical SAM core" evidence="8">
    <location>
        <begin position="20"/>
        <end position="259"/>
    </location>
</feature>
<dbReference type="Gene3D" id="3.80.30.20">
    <property type="entry name" value="tm_1862 like domain"/>
    <property type="match status" value="1"/>
</dbReference>
<evidence type="ECO:0000256" key="2">
    <source>
        <dbReference type="ARBA" id="ARBA00022485"/>
    </source>
</evidence>
<dbReference type="PROSITE" id="PS51918">
    <property type="entry name" value="RADICAL_SAM"/>
    <property type="match status" value="1"/>
</dbReference>
<keyword evidence="6" id="KW-0408">Iron</keyword>
<dbReference type="SMART" id="SM00729">
    <property type="entry name" value="Elp3"/>
    <property type="match status" value="1"/>
</dbReference>
<keyword evidence="5" id="KW-0479">Metal-binding</keyword>
<dbReference type="GO" id="GO:0051539">
    <property type="term" value="F:4 iron, 4 sulfur cluster binding"/>
    <property type="evidence" value="ECO:0007669"/>
    <property type="project" value="UniProtKB-KW"/>
</dbReference>
<dbReference type="AlphaFoldDB" id="X1EID8"/>
<evidence type="ECO:0000256" key="3">
    <source>
        <dbReference type="ARBA" id="ARBA00022679"/>
    </source>
</evidence>
<evidence type="ECO:0000256" key="7">
    <source>
        <dbReference type="ARBA" id="ARBA00023014"/>
    </source>
</evidence>
<dbReference type="Pfam" id="PF04055">
    <property type="entry name" value="Radical_SAM"/>
    <property type="match status" value="1"/>
</dbReference>
<dbReference type="EMBL" id="BARU01001717">
    <property type="protein sequence ID" value="GAH20120.1"/>
    <property type="molecule type" value="Genomic_DNA"/>
</dbReference>
<evidence type="ECO:0000313" key="9">
    <source>
        <dbReference type="EMBL" id="GAH20120.1"/>
    </source>
</evidence>
<dbReference type="GO" id="GO:0035598">
    <property type="term" value="F:tRNA (N(6)-L-threonylcarbamoyladenosine(37)-C(2))-methylthiotransferase activity"/>
    <property type="evidence" value="ECO:0007669"/>
    <property type="project" value="TreeGrafter"/>
</dbReference>
<dbReference type="PANTHER" id="PTHR11918:SF45">
    <property type="entry name" value="THREONYLCARBAMOYLADENOSINE TRNA METHYLTHIOTRANSFERASE"/>
    <property type="match status" value="1"/>
</dbReference>
<reference evidence="9" key="1">
    <citation type="journal article" date="2014" name="Front. Microbiol.">
        <title>High frequency of phylogenetically diverse reductive dehalogenase-homologous genes in deep subseafloor sedimentary metagenomes.</title>
        <authorList>
            <person name="Kawai M."/>
            <person name="Futagami T."/>
            <person name="Toyoda A."/>
            <person name="Takaki Y."/>
            <person name="Nishi S."/>
            <person name="Hori S."/>
            <person name="Arai W."/>
            <person name="Tsubouchi T."/>
            <person name="Morono Y."/>
            <person name="Uchiyama I."/>
            <person name="Ito T."/>
            <person name="Fujiyama A."/>
            <person name="Inagaki F."/>
            <person name="Takami H."/>
        </authorList>
    </citation>
    <scope>NUCLEOTIDE SEQUENCE</scope>
    <source>
        <strain evidence="9">Expedition CK06-06</strain>
    </source>
</reference>